<organism evidence="2 3">
    <name type="scientific">Luteitalea pratensis</name>
    <dbReference type="NCBI Taxonomy" id="1855912"/>
    <lineage>
        <taxon>Bacteria</taxon>
        <taxon>Pseudomonadati</taxon>
        <taxon>Acidobacteriota</taxon>
        <taxon>Vicinamibacteria</taxon>
        <taxon>Vicinamibacterales</taxon>
        <taxon>Vicinamibacteraceae</taxon>
        <taxon>Luteitalea</taxon>
    </lineage>
</organism>
<dbReference type="RefSeq" id="WP_110172605.1">
    <property type="nucleotide sequence ID" value="NZ_CP015136.1"/>
</dbReference>
<dbReference type="Gene3D" id="3.40.50.1000">
    <property type="entry name" value="HAD superfamily/HAD-like"/>
    <property type="match status" value="1"/>
</dbReference>
<proteinExistence type="predicted"/>
<evidence type="ECO:0000313" key="3">
    <source>
        <dbReference type="Proteomes" id="UP000076079"/>
    </source>
</evidence>
<dbReference type="InterPro" id="IPR036412">
    <property type="entry name" value="HAD-like_sf"/>
</dbReference>
<dbReference type="PANTHER" id="PTHR43316">
    <property type="entry name" value="HYDROLASE, HALOACID DELAHOGENASE-RELATED"/>
    <property type="match status" value="1"/>
</dbReference>
<dbReference type="EMBL" id="CP015136">
    <property type="protein sequence ID" value="AMY11018.1"/>
    <property type="molecule type" value="Genomic_DNA"/>
</dbReference>
<dbReference type="SFLD" id="SFLDS00003">
    <property type="entry name" value="Haloacid_Dehalogenase"/>
    <property type="match status" value="1"/>
</dbReference>
<dbReference type="InterPro" id="IPR023198">
    <property type="entry name" value="PGP-like_dom2"/>
</dbReference>
<accession>A0A143PS86</accession>
<dbReference type="KEGG" id="abac:LuPra_04262"/>
<keyword evidence="1 2" id="KW-0378">Hydrolase</keyword>
<dbReference type="Proteomes" id="UP000076079">
    <property type="component" value="Chromosome"/>
</dbReference>
<dbReference type="SFLD" id="SFLDG01129">
    <property type="entry name" value="C1.5:_HAD__Beta-PGM__Phosphata"/>
    <property type="match status" value="1"/>
</dbReference>
<dbReference type="OrthoDB" id="6101375at2"/>
<dbReference type="PANTHER" id="PTHR43316:SF8">
    <property type="entry name" value="HAD FAMILY HYDROLASE"/>
    <property type="match status" value="1"/>
</dbReference>
<dbReference type="Gene3D" id="1.10.150.240">
    <property type="entry name" value="Putative phosphatase, domain 2"/>
    <property type="match status" value="1"/>
</dbReference>
<evidence type="ECO:0000256" key="1">
    <source>
        <dbReference type="ARBA" id="ARBA00022801"/>
    </source>
</evidence>
<dbReference type="AlphaFoldDB" id="A0A143PS86"/>
<sequence>MRPGLTLFIDADDTLWENNIYFDSVIDRTATRLTEYGVSTERTREALLAIERQRTRAHGYGSLNFGASLEVLCEHVGIGESLDQLRPFLRAEIAALRRKRLELLPDVPDTLAYLRRRHRVVLFTKGNHDEQWDKVVRSGLRDLFHQVDVVREKDQAAYADAARRLGARPQHAWMIGNSPKSDIMPARAAGFGAVFVPHPGTWALELTDLPETHDPGIRQVERFGELRDMF</sequence>
<reference evidence="3" key="2">
    <citation type="submission" date="2016-04" db="EMBL/GenBank/DDBJ databases">
        <title>First Complete Genome Sequence of a Subdivision 6 Acidobacterium.</title>
        <authorList>
            <person name="Huang S."/>
            <person name="Vieira S."/>
            <person name="Bunk B."/>
            <person name="Riedel T."/>
            <person name="Sproeer C."/>
            <person name="Overmann J."/>
        </authorList>
    </citation>
    <scope>NUCLEOTIDE SEQUENCE [LARGE SCALE GENOMIC DNA]</scope>
    <source>
        <strain evidence="3">DSM 100886 HEG_-6_39</strain>
    </source>
</reference>
<name>A0A143PS86_LUTPR</name>
<reference evidence="2 3" key="1">
    <citation type="journal article" date="2016" name="Genome Announc.">
        <title>First Complete Genome Sequence of a Subdivision 6 Acidobacterium Strain.</title>
        <authorList>
            <person name="Huang S."/>
            <person name="Vieira S."/>
            <person name="Bunk B."/>
            <person name="Riedel T."/>
            <person name="Sproer C."/>
            <person name="Overmann J."/>
        </authorList>
    </citation>
    <scope>NUCLEOTIDE SEQUENCE [LARGE SCALE GENOMIC DNA]</scope>
    <source>
        <strain evidence="3">DSM 100886 HEG_-6_39</strain>
    </source>
</reference>
<dbReference type="Pfam" id="PF00702">
    <property type="entry name" value="Hydrolase"/>
    <property type="match status" value="1"/>
</dbReference>
<keyword evidence="3" id="KW-1185">Reference proteome</keyword>
<evidence type="ECO:0000313" key="2">
    <source>
        <dbReference type="EMBL" id="AMY11018.1"/>
    </source>
</evidence>
<protein>
    <submittedName>
        <fullName evidence="2">HAD hydrolase</fullName>
    </submittedName>
</protein>
<dbReference type="STRING" id="1855912.LuPra_04262"/>
<dbReference type="InterPro" id="IPR051540">
    <property type="entry name" value="S-2-haloacid_dehalogenase"/>
</dbReference>
<gene>
    <name evidence="2" type="ORF">LuPra_04262</name>
</gene>
<dbReference type="InterPro" id="IPR023214">
    <property type="entry name" value="HAD_sf"/>
</dbReference>
<dbReference type="SUPFAM" id="SSF56784">
    <property type="entry name" value="HAD-like"/>
    <property type="match status" value="1"/>
</dbReference>
<dbReference type="GO" id="GO:0016787">
    <property type="term" value="F:hydrolase activity"/>
    <property type="evidence" value="ECO:0007669"/>
    <property type="project" value="UniProtKB-KW"/>
</dbReference>